<accession>A0ABR2DRS7</accession>
<evidence type="ECO:0000313" key="2">
    <source>
        <dbReference type="Proteomes" id="UP001472677"/>
    </source>
</evidence>
<sequence>MQKSTSSVLRIVSTNKLNVTMSGTNPSLVVFLAGSRQPAFNKPFNQQISTSNRRIKPFLAHVLQEVLQRNCVCPLIRDLTFPDHPHMLHGTSSPHKAQRAMNSCHNSVTPNQSAVNKAPIFRK</sequence>
<name>A0ABR2DRS7_9ROSI</name>
<keyword evidence="2" id="KW-1185">Reference proteome</keyword>
<proteinExistence type="predicted"/>
<gene>
    <name evidence="1" type="ORF">V6N12_026326</name>
</gene>
<dbReference type="Proteomes" id="UP001472677">
    <property type="component" value="Unassembled WGS sequence"/>
</dbReference>
<comment type="caution">
    <text evidence="1">The sequence shown here is derived from an EMBL/GenBank/DDBJ whole genome shotgun (WGS) entry which is preliminary data.</text>
</comment>
<organism evidence="1 2">
    <name type="scientific">Hibiscus sabdariffa</name>
    <name type="common">roselle</name>
    <dbReference type="NCBI Taxonomy" id="183260"/>
    <lineage>
        <taxon>Eukaryota</taxon>
        <taxon>Viridiplantae</taxon>
        <taxon>Streptophyta</taxon>
        <taxon>Embryophyta</taxon>
        <taxon>Tracheophyta</taxon>
        <taxon>Spermatophyta</taxon>
        <taxon>Magnoliopsida</taxon>
        <taxon>eudicotyledons</taxon>
        <taxon>Gunneridae</taxon>
        <taxon>Pentapetalae</taxon>
        <taxon>rosids</taxon>
        <taxon>malvids</taxon>
        <taxon>Malvales</taxon>
        <taxon>Malvaceae</taxon>
        <taxon>Malvoideae</taxon>
        <taxon>Hibiscus</taxon>
    </lineage>
</organism>
<reference evidence="1 2" key="1">
    <citation type="journal article" date="2024" name="G3 (Bethesda)">
        <title>Genome assembly of Hibiscus sabdariffa L. provides insights into metabolisms of medicinal natural products.</title>
        <authorList>
            <person name="Kim T."/>
        </authorList>
    </citation>
    <scope>NUCLEOTIDE SEQUENCE [LARGE SCALE GENOMIC DNA]</scope>
    <source>
        <strain evidence="1">TK-2024</strain>
        <tissue evidence="1">Old leaves</tissue>
    </source>
</reference>
<evidence type="ECO:0000313" key="1">
    <source>
        <dbReference type="EMBL" id="KAK8545494.1"/>
    </source>
</evidence>
<dbReference type="EMBL" id="JBBPBM010000023">
    <property type="protein sequence ID" value="KAK8545494.1"/>
    <property type="molecule type" value="Genomic_DNA"/>
</dbReference>
<protein>
    <submittedName>
        <fullName evidence="1">Uncharacterized protein</fullName>
    </submittedName>
</protein>